<accession>A0A096PB24</accession>
<organism evidence="2 3">
    <name type="scientific">Ostreococcus tauri</name>
    <name type="common">Marine green alga</name>
    <dbReference type="NCBI Taxonomy" id="70448"/>
    <lineage>
        <taxon>Eukaryota</taxon>
        <taxon>Viridiplantae</taxon>
        <taxon>Chlorophyta</taxon>
        <taxon>Mamiellophyceae</taxon>
        <taxon>Mamiellales</taxon>
        <taxon>Bathycoccaceae</taxon>
        <taxon>Ostreococcus</taxon>
    </lineage>
</organism>
<evidence type="ECO:0000256" key="1">
    <source>
        <dbReference type="SAM" id="MobiDB-lite"/>
    </source>
</evidence>
<dbReference type="EMBL" id="CAID01000015">
    <property type="protein sequence ID" value="CEG01810.1"/>
    <property type="molecule type" value="Genomic_DNA"/>
</dbReference>
<dbReference type="KEGG" id="ota:OT_ostta15g02040"/>
<feature type="region of interest" description="Disordered" evidence="1">
    <location>
        <begin position="181"/>
        <end position="241"/>
    </location>
</feature>
<dbReference type="OrthoDB" id="509308at2759"/>
<evidence type="ECO:0000313" key="2">
    <source>
        <dbReference type="EMBL" id="CEG01810.1"/>
    </source>
</evidence>
<feature type="region of interest" description="Disordered" evidence="1">
    <location>
        <begin position="49"/>
        <end position="88"/>
    </location>
</feature>
<dbReference type="RefSeq" id="XP_022841182.1">
    <property type="nucleotide sequence ID" value="XM_022982428.1"/>
</dbReference>
<comment type="caution">
    <text evidence="2">The sequence shown here is derived from an EMBL/GenBank/DDBJ whole genome shotgun (WGS) entry which is preliminary data.</text>
</comment>
<sequence length="241" mass="26703">MARAVCGRFMGDRTYDARVAVGGRDRGDGRRRMGATRRWGWASRRPTRTIASRGREGKTTTKTATTSARGGGKKSARELKPSATREVTRRVGEVTARMREAAANAPRPALYAGGALVLLVLAKVLFGRGKKGSLGDLEERGMLDENRDVDEDKFYQGMMKGVRTMEMPELTEEQILAARERRRQSAAGNDNFEKSLAEVDIPANHPWATKENVSAAEQLAEEQRVLEINRPRKRRGAPPPQ</sequence>
<feature type="compositionally biased region" description="Basic residues" evidence="1">
    <location>
        <begin position="231"/>
        <end position="241"/>
    </location>
</feature>
<reference evidence="2 3" key="2">
    <citation type="journal article" date="2014" name="BMC Genomics">
        <title>An improved genome of the model marine alga Ostreococcus tauri unfolds by assessing Illumina de novo assemblies.</title>
        <authorList>
            <person name="Blanc-Mathieu R."/>
            <person name="Verhelst B."/>
            <person name="Derelle E."/>
            <person name="Rombauts S."/>
            <person name="Bouget F.Y."/>
            <person name="Carre I."/>
            <person name="Chateau A."/>
            <person name="Eyre-Walker A."/>
            <person name="Grimsley N."/>
            <person name="Moreau H."/>
            <person name="Piegu B."/>
            <person name="Rivals E."/>
            <person name="Schackwitz W."/>
            <person name="Van de Peer Y."/>
            <person name="Piganeau G."/>
        </authorList>
    </citation>
    <scope>NUCLEOTIDE SEQUENCE [LARGE SCALE GENOMIC DNA]</scope>
    <source>
        <strain evidence="3">OTTH 0595 / CCAP 157/2 / RCC745</strain>
    </source>
</reference>
<dbReference type="Proteomes" id="UP000009170">
    <property type="component" value="Unassembled WGS sequence"/>
</dbReference>
<keyword evidence="3" id="KW-1185">Reference proteome</keyword>
<evidence type="ECO:0000313" key="3">
    <source>
        <dbReference type="Proteomes" id="UP000009170"/>
    </source>
</evidence>
<name>A0A096PB24_OSTTA</name>
<feature type="compositionally biased region" description="Basic and acidic residues" evidence="1">
    <location>
        <begin position="221"/>
        <end position="230"/>
    </location>
</feature>
<reference evidence="3" key="1">
    <citation type="journal article" date="2006" name="Proc. Natl. Acad. Sci. U.S.A.">
        <title>Genome analysis of the smallest free-living eukaryote Ostreococcus tauri unveils many unique features.</title>
        <authorList>
            <person name="Derelle E."/>
            <person name="Ferraz C."/>
            <person name="Rombauts S."/>
            <person name="Rouze P."/>
            <person name="Worden A.Z."/>
            <person name="Robbens S."/>
            <person name="Partensky F."/>
            <person name="Degroeve S."/>
            <person name="Echeynie S."/>
            <person name="Cooke R."/>
            <person name="Saeys Y."/>
            <person name="Wuyts J."/>
            <person name="Jabbari K."/>
            <person name="Bowler C."/>
            <person name="Panaud O."/>
            <person name="Piegu B."/>
            <person name="Ball S.G."/>
            <person name="Ral J.-P."/>
            <person name="Bouget F.-Y."/>
            <person name="Piganeau G."/>
            <person name="De Baets B."/>
            <person name="Picard A."/>
            <person name="Delseny M."/>
            <person name="Demaille J."/>
            <person name="Van de Peer Y."/>
            <person name="Moreau H."/>
        </authorList>
    </citation>
    <scope>NUCLEOTIDE SEQUENCE [LARGE SCALE GENOMIC DNA]</scope>
    <source>
        <strain evidence="3">OTTH 0595 / CCAP 157/2 / RCC745</strain>
    </source>
</reference>
<dbReference type="InParanoid" id="A0A096PB24"/>
<proteinExistence type="predicted"/>
<gene>
    <name evidence="2" type="ORF">OT_ostta15g02040</name>
</gene>
<protein>
    <submittedName>
        <fullName evidence="2">Unnamed product</fullName>
    </submittedName>
</protein>
<dbReference type="AlphaFoldDB" id="A0A096PB24"/>
<dbReference type="GeneID" id="9830731"/>